<evidence type="ECO:0000256" key="2">
    <source>
        <dbReference type="ARBA" id="ARBA00022603"/>
    </source>
</evidence>
<evidence type="ECO:0000259" key="5">
    <source>
        <dbReference type="Pfam" id="PF12950"/>
    </source>
</evidence>
<dbReference type="PANTHER" id="PTHR33841:SF1">
    <property type="entry name" value="DNA METHYLTRANSFERASE A"/>
    <property type="match status" value="1"/>
</dbReference>
<protein>
    <recommendedName>
        <fullName evidence="1">site-specific DNA-methyltransferase (adenine-specific)</fullName>
        <ecNumber evidence="1">2.1.1.72</ecNumber>
    </recommendedName>
</protein>
<dbReference type="Pfam" id="PF12950">
    <property type="entry name" value="TaqI_C"/>
    <property type="match status" value="1"/>
</dbReference>
<keyword evidence="2" id="KW-0489">Methyltransferase</keyword>
<dbReference type="GO" id="GO:0032259">
    <property type="term" value="P:methylation"/>
    <property type="evidence" value="ECO:0007669"/>
    <property type="project" value="UniProtKB-KW"/>
</dbReference>
<evidence type="ECO:0000256" key="1">
    <source>
        <dbReference type="ARBA" id="ARBA00011900"/>
    </source>
</evidence>
<dbReference type="InterPro" id="IPR025931">
    <property type="entry name" value="TaqI_C"/>
</dbReference>
<dbReference type="EMBL" id="VSSQ01074423">
    <property type="protein sequence ID" value="MPN25298.1"/>
    <property type="molecule type" value="Genomic_DNA"/>
</dbReference>
<accession>A0A645GEH5</accession>
<comment type="caution">
    <text evidence="6">The sequence shown here is derived from an EMBL/GenBank/DDBJ whole genome shotgun (WGS) entry which is preliminary data.</text>
</comment>
<comment type="catalytic activity">
    <reaction evidence="4">
        <text>a 2'-deoxyadenosine in DNA + S-adenosyl-L-methionine = an N(6)-methyl-2'-deoxyadenosine in DNA + S-adenosyl-L-homocysteine + H(+)</text>
        <dbReference type="Rhea" id="RHEA:15197"/>
        <dbReference type="Rhea" id="RHEA-COMP:12418"/>
        <dbReference type="Rhea" id="RHEA-COMP:12419"/>
        <dbReference type="ChEBI" id="CHEBI:15378"/>
        <dbReference type="ChEBI" id="CHEBI:57856"/>
        <dbReference type="ChEBI" id="CHEBI:59789"/>
        <dbReference type="ChEBI" id="CHEBI:90615"/>
        <dbReference type="ChEBI" id="CHEBI:90616"/>
        <dbReference type="EC" id="2.1.1.72"/>
    </reaction>
</comment>
<name>A0A645GEH5_9ZZZZ</name>
<dbReference type="AlphaFoldDB" id="A0A645GEH5"/>
<dbReference type="GO" id="GO:0009007">
    <property type="term" value="F:site-specific DNA-methyltransferase (adenine-specific) activity"/>
    <property type="evidence" value="ECO:0007669"/>
    <property type="project" value="UniProtKB-EC"/>
</dbReference>
<dbReference type="InterPro" id="IPR050953">
    <property type="entry name" value="N4_N6_ade-DNA_methylase"/>
</dbReference>
<gene>
    <name evidence="6" type="ORF">SDC9_172705</name>
</gene>
<dbReference type="EC" id="2.1.1.72" evidence="1"/>
<sequence length="123" mass="14154">MWGEISDKSKFALDDSGRYPEATTFLMTGENLKYLLAILNSKLGEFAFNQIGTKTGMGTNRWKKYTLESFFVKVPSKEEKNLIEMLVDKILIDANEQNIASLDNAIYRIYHLSEEEIMFIEAQ</sequence>
<evidence type="ECO:0000313" key="6">
    <source>
        <dbReference type="EMBL" id="MPN25298.1"/>
    </source>
</evidence>
<evidence type="ECO:0000256" key="4">
    <source>
        <dbReference type="ARBA" id="ARBA00047942"/>
    </source>
</evidence>
<proteinExistence type="predicted"/>
<dbReference type="PANTHER" id="PTHR33841">
    <property type="entry name" value="DNA METHYLTRANSFERASE YEEA-RELATED"/>
    <property type="match status" value="1"/>
</dbReference>
<organism evidence="6">
    <name type="scientific">bioreactor metagenome</name>
    <dbReference type="NCBI Taxonomy" id="1076179"/>
    <lineage>
        <taxon>unclassified sequences</taxon>
        <taxon>metagenomes</taxon>
        <taxon>ecological metagenomes</taxon>
    </lineage>
</organism>
<feature type="domain" description="TaqI-like C-terminal specificity" evidence="5">
    <location>
        <begin position="1"/>
        <end position="70"/>
    </location>
</feature>
<keyword evidence="3" id="KW-0808">Transferase</keyword>
<reference evidence="6" key="1">
    <citation type="submission" date="2019-08" db="EMBL/GenBank/DDBJ databases">
        <authorList>
            <person name="Kucharzyk K."/>
            <person name="Murdoch R.W."/>
            <person name="Higgins S."/>
            <person name="Loffler F."/>
        </authorList>
    </citation>
    <scope>NUCLEOTIDE SEQUENCE</scope>
</reference>
<evidence type="ECO:0000256" key="3">
    <source>
        <dbReference type="ARBA" id="ARBA00022679"/>
    </source>
</evidence>